<sequence>MNRGRLVLPRPCPEGEEYIPLEILREAEEVGIDLLPTKSRDTYSLRYNLFVDWCESRDINNSVAEPVLLAYFRHIRNTEDYAVSTLWNIYSKLKACFKAFRRIDISNYIQVKAYFKKLAEGYEPKQSLVLSAPQVNEFLQSAPEPQFLRAKAVLALGISGCCRRHKLVDLTIYRVVFIQSCYVVTIPKGMTKNKREKVFRVVGPLYEIVKRYLIARAHIQNSRFFLSYRKSCGYINQPAGKETIGAVPCDVATFLNLPNPNSYTSHCVRRNAATIYATTGITDLELEDFGKWENLSSAQIYTVDTDFSRDKAANRITNAILPFSKADSYGANIPRINKVKPRIVTVQSLHSSDAQYVKPRLTKKKRKECPSTVTSSVDCNPVTSTVGSILGSNMTTDDQIDMPNVNVVYVPAIDCNAEQEELESTITTAGQVNVSCDNLPKENVMSNNEPAASGHLVNLASETSRCFQIKEKLTPYKRIPLIPCRKLSVSHTQANETSEQSSNETNDQSSSKKFESQSSSSRQPYKRVISEIHAVTKQGIKYINTRFIYSSPSLPDNSGCLPIYRMAGDDYSESLESESLNDPYGLKDVSSEYFEDFNSSQLSSKSEIKVPFEELLEESNDKDDEPDIMEDTKHNHHSNMSSPQAEDSVNMEETCVQKVPEMPAFVLHSEDGNSIVDEAPHSEPLATDDEINYNEHALSPNSRVVGGFRSRAAWCFN</sequence>
<accession>A0ACC2NPS9</accession>
<dbReference type="EMBL" id="CM056743">
    <property type="protein sequence ID" value="KAJ8671520.1"/>
    <property type="molecule type" value="Genomic_DNA"/>
</dbReference>
<proteinExistence type="predicted"/>
<evidence type="ECO:0000313" key="1">
    <source>
        <dbReference type="EMBL" id="KAJ8671520.1"/>
    </source>
</evidence>
<reference evidence="1" key="1">
    <citation type="submission" date="2023-04" db="EMBL/GenBank/DDBJ databases">
        <title>A chromosome-level genome assembly of the parasitoid wasp Eretmocerus hayati.</title>
        <authorList>
            <person name="Zhong Y."/>
            <person name="Liu S."/>
            <person name="Liu Y."/>
        </authorList>
    </citation>
    <scope>NUCLEOTIDE SEQUENCE</scope>
    <source>
        <strain evidence="1">ZJU_SS_LIU_2023</strain>
    </source>
</reference>
<gene>
    <name evidence="1" type="ORF">QAD02_002779</name>
</gene>
<dbReference type="Proteomes" id="UP001239111">
    <property type="component" value="Chromosome 3"/>
</dbReference>
<organism evidence="1 2">
    <name type="scientific">Eretmocerus hayati</name>
    <dbReference type="NCBI Taxonomy" id="131215"/>
    <lineage>
        <taxon>Eukaryota</taxon>
        <taxon>Metazoa</taxon>
        <taxon>Ecdysozoa</taxon>
        <taxon>Arthropoda</taxon>
        <taxon>Hexapoda</taxon>
        <taxon>Insecta</taxon>
        <taxon>Pterygota</taxon>
        <taxon>Neoptera</taxon>
        <taxon>Endopterygota</taxon>
        <taxon>Hymenoptera</taxon>
        <taxon>Apocrita</taxon>
        <taxon>Proctotrupomorpha</taxon>
        <taxon>Chalcidoidea</taxon>
        <taxon>Aphelinidae</taxon>
        <taxon>Aphelininae</taxon>
        <taxon>Eretmocerus</taxon>
    </lineage>
</organism>
<keyword evidence="2" id="KW-1185">Reference proteome</keyword>
<evidence type="ECO:0000313" key="2">
    <source>
        <dbReference type="Proteomes" id="UP001239111"/>
    </source>
</evidence>
<comment type="caution">
    <text evidence="1">The sequence shown here is derived from an EMBL/GenBank/DDBJ whole genome shotgun (WGS) entry which is preliminary data.</text>
</comment>
<name>A0ACC2NPS9_9HYME</name>
<protein>
    <submittedName>
        <fullName evidence="1">Uncharacterized protein</fullName>
    </submittedName>
</protein>